<dbReference type="InterPro" id="IPR011852">
    <property type="entry name" value="TRAP_TAXI"/>
</dbReference>
<protein>
    <submittedName>
        <fullName evidence="1">TAXI family TRAP transporter solute-binding subunit</fullName>
    </submittedName>
</protein>
<name>A0ABW3LKQ0_9BACI</name>
<keyword evidence="2" id="KW-1185">Reference proteome</keyword>
<reference evidence="2" key="1">
    <citation type="journal article" date="2019" name="Int. J. Syst. Evol. Microbiol.">
        <title>The Global Catalogue of Microorganisms (GCM) 10K type strain sequencing project: providing services to taxonomists for standard genome sequencing and annotation.</title>
        <authorList>
            <consortium name="The Broad Institute Genomics Platform"/>
            <consortium name="The Broad Institute Genome Sequencing Center for Infectious Disease"/>
            <person name="Wu L."/>
            <person name="Ma J."/>
        </authorList>
    </citation>
    <scope>NUCLEOTIDE SEQUENCE [LARGE SCALE GENOMIC DNA]</scope>
    <source>
        <strain evidence="2">CCUG 56754</strain>
    </source>
</reference>
<dbReference type="Pfam" id="PF16868">
    <property type="entry name" value="NMT1_3"/>
    <property type="match status" value="1"/>
</dbReference>
<sequence length="338" mass="36510">MSVGINFKGLLMFTFVLLLISVGCSSNGVQQDGETNEGVTKNFTLGTSSQGGSYYVWGGAWSKIMNDNVSNSNIAVEITGGPSTNLQLIQSGEMELGFTTAWLAGEAYDGVGWADKKHDKIRSLFPMYASLLHVNTLEDKSVNSITDLEGKHLTTGMPGGTGEAATGKLVDILKLEDVKVSQMPVDAAAGNLKDGLSDANSGAFGIPAPFLLDMETSHDVSLVGFNQEEMEKLLEAVPYWSAGVIPAGSYSFHNEDINTIAFWNYAVASKDLSEDFVYNLVKTTYEEVDGLLATVSSAQEEDFNKIEEINIPLHPGALKYYKEEGIQIPENLIPPENK</sequence>
<dbReference type="NCBIfam" id="TIGR02122">
    <property type="entry name" value="TRAP_TAXI"/>
    <property type="match status" value="1"/>
</dbReference>
<dbReference type="Gene3D" id="3.40.190.10">
    <property type="entry name" value="Periplasmic binding protein-like II"/>
    <property type="match status" value="2"/>
</dbReference>
<accession>A0ABW3LKQ0</accession>
<dbReference type="SUPFAM" id="SSF53850">
    <property type="entry name" value="Periplasmic binding protein-like II"/>
    <property type="match status" value="1"/>
</dbReference>
<comment type="caution">
    <text evidence="1">The sequence shown here is derived from an EMBL/GenBank/DDBJ whole genome shotgun (WGS) entry which is preliminary data.</text>
</comment>
<dbReference type="Proteomes" id="UP001597040">
    <property type="component" value="Unassembled WGS sequence"/>
</dbReference>
<evidence type="ECO:0000313" key="2">
    <source>
        <dbReference type="Proteomes" id="UP001597040"/>
    </source>
</evidence>
<dbReference type="PANTHER" id="PTHR42941">
    <property type="entry name" value="SLL1037 PROTEIN"/>
    <property type="match status" value="1"/>
</dbReference>
<dbReference type="EMBL" id="JBHTKJ010000028">
    <property type="protein sequence ID" value="MFD1038985.1"/>
    <property type="molecule type" value="Genomic_DNA"/>
</dbReference>
<organism evidence="1 2">
    <name type="scientific">Virgibacillus byunsanensis</name>
    <dbReference type="NCBI Taxonomy" id="570945"/>
    <lineage>
        <taxon>Bacteria</taxon>
        <taxon>Bacillati</taxon>
        <taxon>Bacillota</taxon>
        <taxon>Bacilli</taxon>
        <taxon>Bacillales</taxon>
        <taxon>Bacillaceae</taxon>
        <taxon>Virgibacillus</taxon>
    </lineage>
</organism>
<proteinExistence type="predicted"/>
<dbReference type="PANTHER" id="PTHR42941:SF1">
    <property type="entry name" value="SLL1037 PROTEIN"/>
    <property type="match status" value="1"/>
</dbReference>
<evidence type="ECO:0000313" key="1">
    <source>
        <dbReference type="EMBL" id="MFD1038985.1"/>
    </source>
</evidence>
<gene>
    <name evidence="1" type="ORF">ACFQ3N_11380</name>
</gene>
<dbReference type="RefSeq" id="WP_390362494.1">
    <property type="nucleotide sequence ID" value="NZ_JBHTKJ010000028.1"/>
</dbReference>